<keyword evidence="3 5" id="KW-0347">Helicase</keyword>
<keyword evidence="4 5" id="KW-0067">ATP-binding</keyword>
<evidence type="ECO:0000256" key="1">
    <source>
        <dbReference type="ARBA" id="ARBA00022741"/>
    </source>
</evidence>
<evidence type="ECO:0000259" key="6">
    <source>
        <dbReference type="PROSITE" id="PS51198"/>
    </source>
</evidence>
<dbReference type="SUPFAM" id="SSF52540">
    <property type="entry name" value="P-loop containing nucleoside triphosphate hydrolases"/>
    <property type="match status" value="1"/>
</dbReference>
<dbReference type="EMBL" id="QDKN01000002">
    <property type="protein sequence ID" value="NPT30193.1"/>
    <property type="molecule type" value="Genomic_DNA"/>
</dbReference>
<keyword evidence="1 5" id="KW-0547">Nucleotide-binding</keyword>
<dbReference type="InterPro" id="IPR014016">
    <property type="entry name" value="UvrD-like_ATP-bd"/>
</dbReference>
<evidence type="ECO:0000256" key="2">
    <source>
        <dbReference type="ARBA" id="ARBA00022801"/>
    </source>
</evidence>
<dbReference type="Pfam" id="PF00580">
    <property type="entry name" value="UvrD-helicase"/>
    <property type="match status" value="2"/>
</dbReference>
<evidence type="ECO:0000256" key="3">
    <source>
        <dbReference type="ARBA" id="ARBA00022806"/>
    </source>
</evidence>
<evidence type="ECO:0000256" key="5">
    <source>
        <dbReference type="PROSITE-ProRule" id="PRU00560"/>
    </source>
</evidence>
<dbReference type="InterPro" id="IPR000212">
    <property type="entry name" value="DNA_helicase_UvrD/REP"/>
</dbReference>
<sequence length="600" mass="67839">MKLLRLKLMKLRLKLMTMKLSKMDIYADKDRFLDEPGHALVLGGPGSGKTTIALKKAIVRVEQGLSPGQSVLFLSFSRAAVARVIEAATEWVPQECMNRISIQTFHSFFWSIIKTHGYLIGSPRKLSILLPHDERAINKGIKSDNAEWVQWMEERERLFYEEGRVAFDLFSSKALKLLSESSRINNLVTSKHPLIIIDEAQDTDEKQWASARMLATQSQLVCLADLEQQIYDFREGISAERITDILDQLNPLRIDLGGENNRSPDSEILQCGNDILSSSPKVSGYNGVSRQLYNPKKATRDLAIRSSVGRVIKNIANETAGKPENIAILTSTNRGVTIVVNALRGDGDQKPIPHKILFDQTKALLSSRLIAFLLEPKDKNNVLENKAVFLELLRDVFQSKGTKTSQDKADRWNDYIEILNEGRDCRRTAFTKTVDKVLSDLGSHQFEGNPRKDWLYVRHLLRKEGNADLKEVESSVEYLMAFNRGKAISSGLAKNWQEKGNYSSARRVITMALTQDQLMSDDNDSSGLHVMTMHKSKGKQFDGVILFHEGNICSFTTYGDKAPYQKSRKLLRVAVTRARKHVFFLTDVFNPPEILEGFNF</sequence>
<reference evidence="7 8" key="1">
    <citation type="submission" date="2018-04" db="EMBL/GenBank/DDBJ databases">
        <authorList>
            <person name="Li G."/>
            <person name="Du W."/>
            <person name="Bai Y."/>
        </authorList>
    </citation>
    <scope>NUCLEOTIDE SEQUENCE [LARGE SCALE GENOMIC DNA]</scope>
    <source>
        <strain evidence="7 8">YYYZ-3</strain>
    </source>
</reference>
<protein>
    <submittedName>
        <fullName evidence="7">DNA helicase</fullName>
    </submittedName>
</protein>
<dbReference type="Proteomes" id="UP001318401">
    <property type="component" value="Unassembled WGS sequence"/>
</dbReference>
<comment type="caution">
    <text evidence="7">The sequence shown here is derived from an EMBL/GenBank/DDBJ whole genome shotgun (WGS) entry which is preliminary data.</text>
</comment>
<dbReference type="GO" id="GO:0004386">
    <property type="term" value="F:helicase activity"/>
    <property type="evidence" value="ECO:0007669"/>
    <property type="project" value="UniProtKB-KW"/>
</dbReference>
<organism evidence="7 8">
    <name type="scientific">Vreelandella venusta</name>
    <dbReference type="NCBI Taxonomy" id="44935"/>
    <lineage>
        <taxon>Bacteria</taxon>
        <taxon>Pseudomonadati</taxon>
        <taxon>Pseudomonadota</taxon>
        <taxon>Gammaproteobacteria</taxon>
        <taxon>Oceanospirillales</taxon>
        <taxon>Halomonadaceae</taxon>
        <taxon>Vreelandella</taxon>
    </lineage>
</organism>
<dbReference type="InterPro" id="IPR027785">
    <property type="entry name" value="UvrD-like_helicase_C"/>
</dbReference>
<dbReference type="PANTHER" id="PTHR11070:SF3">
    <property type="entry name" value="DNA 3'-5' HELICASE"/>
    <property type="match status" value="1"/>
</dbReference>
<evidence type="ECO:0000313" key="8">
    <source>
        <dbReference type="Proteomes" id="UP001318401"/>
    </source>
</evidence>
<evidence type="ECO:0000256" key="4">
    <source>
        <dbReference type="ARBA" id="ARBA00022840"/>
    </source>
</evidence>
<dbReference type="PROSITE" id="PS51198">
    <property type="entry name" value="UVRD_HELICASE_ATP_BIND"/>
    <property type="match status" value="1"/>
</dbReference>
<dbReference type="PANTHER" id="PTHR11070">
    <property type="entry name" value="UVRD / RECB / PCRA DNA HELICASE FAMILY MEMBER"/>
    <property type="match status" value="1"/>
</dbReference>
<dbReference type="Pfam" id="PF13538">
    <property type="entry name" value="UvrD_C_2"/>
    <property type="match status" value="1"/>
</dbReference>
<feature type="binding site" evidence="5">
    <location>
        <begin position="43"/>
        <end position="50"/>
    </location>
    <ligand>
        <name>ATP</name>
        <dbReference type="ChEBI" id="CHEBI:30616"/>
    </ligand>
</feature>
<dbReference type="Gene3D" id="3.40.50.300">
    <property type="entry name" value="P-loop containing nucleotide triphosphate hydrolases"/>
    <property type="match status" value="2"/>
</dbReference>
<dbReference type="Gene3D" id="1.10.486.10">
    <property type="entry name" value="PCRA, domain 4"/>
    <property type="match status" value="1"/>
</dbReference>
<proteinExistence type="predicted"/>
<evidence type="ECO:0000313" key="7">
    <source>
        <dbReference type="EMBL" id="NPT30193.1"/>
    </source>
</evidence>
<name>A0ABX2B9R4_9GAMM</name>
<feature type="domain" description="UvrD-like helicase ATP-binding" evidence="6">
    <location>
        <begin position="22"/>
        <end position="264"/>
    </location>
</feature>
<dbReference type="InterPro" id="IPR027417">
    <property type="entry name" value="P-loop_NTPase"/>
</dbReference>
<accession>A0ABX2B9R4</accession>
<keyword evidence="8" id="KW-1185">Reference proteome</keyword>
<gene>
    <name evidence="7" type="ORF">DDR56_06380</name>
</gene>
<keyword evidence="2 5" id="KW-0378">Hydrolase</keyword>